<dbReference type="GO" id="GO:0005576">
    <property type="term" value="C:extracellular region"/>
    <property type="evidence" value="ECO:0007669"/>
    <property type="project" value="UniProtKB-SubCell"/>
</dbReference>
<evidence type="ECO:0000256" key="3">
    <source>
        <dbReference type="ARBA" id="ARBA00022525"/>
    </source>
</evidence>
<evidence type="ECO:0000256" key="1">
    <source>
        <dbReference type="ARBA" id="ARBA00004613"/>
    </source>
</evidence>
<name>A0AAV9SQW0_9TELE</name>
<keyword evidence="5" id="KW-0732">Signal</keyword>
<dbReference type="EMBL" id="JAHHUM010000019">
    <property type="protein sequence ID" value="KAK5623661.1"/>
    <property type="molecule type" value="Genomic_DNA"/>
</dbReference>
<keyword evidence="4" id="KW-0165">Cleavage on pair of basic residues</keyword>
<sequence length="190" mass="21824">MCRNPVLPPKTPEKCSLDMMDDLEIGAPDKLKTVKSLFAQQSVRAWWPCSIKDDGKKVLEMENWKIQLVVMTFCVLVQTSTSSTEEERRLPRHWQYESVDTDVTSPVEGLMKRSKALRFYGLMGKRAVTKKTFQVKRRNKGEAFVGLMGRSVSTEESLSGMIPSATTREVHHTEEPYKQASLKEWIHILY</sequence>
<comment type="caution">
    <text evidence="7">The sequence shown here is derived from an EMBL/GenBank/DDBJ whole genome shotgun (WGS) entry which is preliminary data.</text>
</comment>
<dbReference type="PROSITE" id="PS00267">
    <property type="entry name" value="TACHYKININ"/>
    <property type="match status" value="1"/>
</dbReference>
<keyword evidence="8" id="KW-1185">Reference proteome</keyword>
<evidence type="ECO:0000256" key="2">
    <source>
        <dbReference type="ARBA" id="ARBA00007518"/>
    </source>
</evidence>
<comment type="subcellular location">
    <subcellularLocation>
        <location evidence="1">Secreted</location>
    </subcellularLocation>
</comment>
<proteinExistence type="inferred from homology"/>
<gene>
    <name evidence="7" type="ORF">CRENBAI_009112</name>
</gene>
<evidence type="ECO:0000256" key="6">
    <source>
        <dbReference type="ARBA" id="ARBA00022815"/>
    </source>
</evidence>
<keyword evidence="6" id="KW-0027">Amidation</keyword>
<evidence type="ECO:0000313" key="8">
    <source>
        <dbReference type="Proteomes" id="UP001311232"/>
    </source>
</evidence>
<comment type="similarity">
    <text evidence="2">Belongs to the tachykinin family.</text>
</comment>
<reference evidence="7 8" key="1">
    <citation type="submission" date="2021-06" db="EMBL/GenBank/DDBJ databases">
        <authorList>
            <person name="Palmer J.M."/>
        </authorList>
    </citation>
    <scope>NUCLEOTIDE SEQUENCE [LARGE SCALE GENOMIC DNA]</scope>
    <source>
        <strain evidence="7 8">MEX-2019</strain>
        <tissue evidence="7">Muscle</tissue>
    </source>
</reference>
<keyword evidence="3" id="KW-0964">Secreted</keyword>
<dbReference type="PANTHER" id="PTHR11250:SF5">
    <property type="entry name" value="PROTACHYKININ-1-LIKE ISOFORM X1-RELATED"/>
    <property type="match status" value="1"/>
</dbReference>
<accession>A0AAV9SQW0</accession>
<dbReference type="InterPro" id="IPR013055">
    <property type="entry name" value="Tachy_Neuro_lke_CS"/>
</dbReference>
<evidence type="ECO:0000313" key="7">
    <source>
        <dbReference type="EMBL" id="KAK5623661.1"/>
    </source>
</evidence>
<dbReference type="AlphaFoldDB" id="A0AAV9SQW0"/>
<protein>
    <submittedName>
        <fullName evidence="7">Uncharacterized protein</fullName>
    </submittedName>
</protein>
<dbReference type="Proteomes" id="UP001311232">
    <property type="component" value="Unassembled WGS sequence"/>
</dbReference>
<organism evidence="7 8">
    <name type="scientific">Crenichthys baileyi</name>
    <name type="common">White River springfish</name>
    <dbReference type="NCBI Taxonomy" id="28760"/>
    <lineage>
        <taxon>Eukaryota</taxon>
        <taxon>Metazoa</taxon>
        <taxon>Chordata</taxon>
        <taxon>Craniata</taxon>
        <taxon>Vertebrata</taxon>
        <taxon>Euteleostomi</taxon>
        <taxon>Actinopterygii</taxon>
        <taxon>Neopterygii</taxon>
        <taxon>Teleostei</taxon>
        <taxon>Neoteleostei</taxon>
        <taxon>Acanthomorphata</taxon>
        <taxon>Ovalentaria</taxon>
        <taxon>Atherinomorphae</taxon>
        <taxon>Cyprinodontiformes</taxon>
        <taxon>Goodeidae</taxon>
        <taxon>Crenichthys</taxon>
    </lineage>
</organism>
<evidence type="ECO:0000256" key="4">
    <source>
        <dbReference type="ARBA" id="ARBA00022685"/>
    </source>
</evidence>
<evidence type="ECO:0000256" key="5">
    <source>
        <dbReference type="ARBA" id="ARBA00022729"/>
    </source>
</evidence>
<dbReference type="PANTHER" id="PTHR11250">
    <property type="entry name" value="TACHYKININ"/>
    <property type="match status" value="1"/>
</dbReference>